<proteinExistence type="predicted"/>
<feature type="domain" description="Aminoglycoside phosphotransferase" evidence="1">
    <location>
        <begin position="30"/>
        <end position="204"/>
    </location>
</feature>
<evidence type="ECO:0000313" key="3">
    <source>
        <dbReference type="Proteomes" id="UP001283341"/>
    </source>
</evidence>
<keyword evidence="3" id="KW-1185">Reference proteome</keyword>
<dbReference type="SUPFAM" id="SSF56112">
    <property type="entry name" value="Protein kinase-like (PK-like)"/>
    <property type="match status" value="1"/>
</dbReference>
<reference evidence="2" key="2">
    <citation type="submission" date="2023-06" db="EMBL/GenBank/DDBJ databases">
        <authorList>
            <consortium name="Lawrence Berkeley National Laboratory"/>
            <person name="Haridas S."/>
            <person name="Hensen N."/>
            <person name="Bonometti L."/>
            <person name="Westerberg I."/>
            <person name="Brannstrom I.O."/>
            <person name="Guillou S."/>
            <person name="Cros-Aarteil S."/>
            <person name="Calhoun S."/>
            <person name="Kuo A."/>
            <person name="Mondo S."/>
            <person name="Pangilinan J."/>
            <person name="Riley R."/>
            <person name="Labutti K."/>
            <person name="Andreopoulos B."/>
            <person name="Lipzen A."/>
            <person name="Chen C."/>
            <person name="Yanf M."/>
            <person name="Daum C."/>
            <person name="Ng V."/>
            <person name="Clum A."/>
            <person name="Steindorff A."/>
            <person name="Ohm R."/>
            <person name="Martin F."/>
            <person name="Silar P."/>
            <person name="Natvig D."/>
            <person name="Lalanne C."/>
            <person name="Gautier V."/>
            <person name="Ament-Velasquez S.L."/>
            <person name="Kruys A."/>
            <person name="Hutchinson M.I."/>
            <person name="Powell A.J."/>
            <person name="Barry K."/>
            <person name="Miller A.N."/>
            <person name="Grigoriev I.V."/>
            <person name="Debuchy R."/>
            <person name="Gladieux P."/>
            <person name="Thoren M.H."/>
            <person name="Johannesson H."/>
        </authorList>
    </citation>
    <scope>NUCLEOTIDE SEQUENCE</scope>
    <source>
        <strain evidence="2">CBS 118394</strain>
    </source>
</reference>
<comment type="caution">
    <text evidence="2">The sequence shown here is derived from an EMBL/GenBank/DDBJ whole genome shotgun (WGS) entry which is preliminary data.</text>
</comment>
<dbReference type="PANTHER" id="PTHR21310">
    <property type="entry name" value="AMINOGLYCOSIDE PHOSPHOTRANSFERASE-RELATED-RELATED"/>
    <property type="match status" value="1"/>
</dbReference>
<dbReference type="Pfam" id="PF01636">
    <property type="entry name" value="APH"/>
    <property type="match status" value="1"/>
</dbReference>
<accession>A0AAE0IQW2</accession>
<sequence length="219" mass="24846">MSTSVSTTLILNEPGILTKLSAKSKNDAKTRIRGEPLSRGWVTGLDSEKTKILAQLRDMISEMRNLPSPNGGKFVGVADVTGKGPVFDLRLPRKSHWGPFETVCAFHRELLGGQDVKDFGEEQFPGLKELAAFYGEEWPRLVFTHGDLSNTNIMVRGDEIVSIIDWETVGWMPPYWEYTSAWHVNPQDAFWQAEVGRFITPDPRVLDMEIIRRKYFGNF</sequence>
<evidence type="ECO:0000313" key="2">
    <source>
        <dbReference type="EMBL" id="KAK3328866.1"/>
    </source>
</evidence>
<protein>
    <submittedName>
        <fullName evidence="2">Aminoglycoside phosphotransferase</fullName>
    </submittedName>
</protein>
<dbReference type="AlphaFoldDB" id="A0AAE0IQW2"/>
<name>A0AAE0IQW2_9PEZI</name>
<organism evidence="2 3">
    <name type="scientific">Apodospora peruviana</name>
    <dbReference type="NCBI Taxonomy" id="516989"/>
    <lineage>
        <taxon>Eukaryota</taxon>
        <taxon>Fungi</taxon>
        <taxon>Dikarya</taxon>
        <taxon>Ascomycota</taxon>
        <taxon>Pezizomycotina</taxon>
        <taxon>Sordariomycetes</taxon>
        <taxon>Sordariomycetidae</taxon>
        <taxon>Sordariales</taxon>
        <taxon>Lasiosphaeriaceae</taxon>
        <taxon>Apodospora</taxon>
    </lineage>
</organism>
<dbReference type="Gene3D" id="3.90.1200.10">
    <property type="match status" value="1"/>
</dbReference>
<evidence type="ECO:0000259" key="1">
    <source>
        <dbReference type="Pfam" id="PF01636"/>
    </source>
</evidence>
<dbReference type="PANTHER" id="PTHR21310:SF55">
    <property type="entry name" value="AMINOGLYCOSIDE PHOSPHOTRANSFERASE DOMAIN-CONTAINING PROTEIN"/>
    <property type="match status" value="1"/>
</dbReference>
<dbReference type="InterPro" id="IPR002575">
    <property type="entry name" value="Aminoglycoside_PTrfase"/>
</dbReference>
<reference evidence="2" key="1">
    <citation type="journal article" date="2023" name="Mol. Phylogenet. Evol.">
        <title>Genome-scale phylogeny and comparative genomics of the fungal order Sordariales.</title>
        <authorList>
            <person name="Hensen N."/>
            <person name="Bonometti L."/>
            <person name="Westerberg I."/>
            <person name="Brannstrom I.O."/>
            <person name="Guillou S."/>
            <person name="Cros-Aarteil S."/>
            <person name="Calhoun S."/>
            <person name="Haridas S."/>
            <person name="Kuo A."/>
            <person name="Mondo S."/>
            <person name="Pangilinan J."/>
            <person name="Riley R."/>
            <person name="LaButti K."/>
            <person name="Andreopoulos B."/>
            <person name="Lipzen A."/>
            <person name="Chen C."/>
            <person name="Yan M."/>
            <person name="Daum C."/>
            <person name="Ng V."/>
            <person name="Clum A."/>
            <person name="Steindorff A."/>
            <person name="Ohm R.A."/>
            <person name="Martin F."/>
            <person name="Silar P."/>
            <person name="Natvig D.O."/>
            <person name="Lalanne C."/>
            <person name="Gautier V."/>
            <person name="Ament-Velasquez S.L."/>
            <person name="Kruys A."/>
            <person name="Hutchinson M.I."/>
            <person name="Powell A.J."/>
            <person name="Barry K."/>
            <person name="Miller A.N."/>
            <person name="Grigoriev I.V."/>
            <person name="Debuchy R."/>
            <person name="Gladieux P."/>
            <person name="Hiltunen Thoren M."/>
            <person name="Johannesson H."/>
        </authorList>
    </citation>
    <scope>NUCLEOTIDE SEQUENCE</scope>
    <source>
        <strain evidence="2">CBS 118394</strain>
    </source>
</reference>
<dbReference type="InterPro" id="IPR051678">
    <property type="entry name" value="AGP_Transferase"/>
</dbReference>
<dbReference type="Proteomes" id="UP001283341">
    <property type="component" value="Unassembled WGS sequence"/>
</dbReference>
<dbReference type="InterPro" id="IPR011009">
    <property type="entry name" value="Kinase-like_dom_sf"/>
</dbReference>
<dbReference type="EMBL" id="JAUEDM010000001">
    <property type="protein sequence ID" value="KAK3328866.1"/>
    <property type="molecule type" value="Genomic_DNA"/>
</dbReference>
<gene>
    <name evidence="2" type="ORF">B0H66DRAFT_585445</name>
</gene>